<keyword evidence="1" id="KW-0547">Nucleotide-binding</keyword>
<dbReference type="GO" id="GO:0042709">
    <property type="term" value="C:succinate-CoA ligase complex"/>
    <property type="evidence" value="ECO:0007669"/>
    <property type="project" value="TreeGrafter"/>
</dbReference>
<dbReference type="Gene3D" id="3.40.50.261">
    <property type="entry name" value="Succinyl-CoA synthetase domains"/>
    <property type="match status" value="1"/>
</dbReference>
<keyword evidence="4" id="KW-1185">Reference proteome</keyword>
<dbReference type="GO" id="GO:0005739">
    <property type="term" value="C:mitochondrion"/>
    <property type="evidence" value="ECO:0007669"/>
    <property type="project" value="TreeGrafter"/>
</dbReference>
<evidence type="ECO:0000256" key="1">
    <source>
        <dbReference type="ARBA" id="ARBA00022741"/>
    </source>
</evidence>
<dbReference type="AlphaFoldDB" id="A0A2G9TCJ3"/>
<feature type="domain" description="ATP-citrate synthase/succinyl-CoA ligase C-terminal" evidence="2">
    <location>
        <begin position="93"/>
        <end position="182"/>
    </location>
</feature>
<evidence type="ECO:0000313" key="3">
    <source>
        <dbReference type="EMBL" id="PIO55655.1"/>
    </source>
</evidence>
<dbReference type="OrthoDB" id="1552at2759"/>
<accession>A0A2G9TCJ3</accession>
<dbReference type="SUPFAM" id="SSF56059">
    <property type="entry name" value="Glutathione synthetase ATP-binding domain-like"/>
    <property type="match status" value="1"/>
</dbReference>
<reference evidence="3 4" key="1">
    <citation type="submission" date="2015-09" db="EMBL/GenBank/DDBJ databases">
        <title>Draft genome of the parasitic nematode Teladorsagia circumcincta isolate WARC Sus (inbred).</title>
        <authorList>
            <person name="Mitreva M."/>
        </authorList>
    </citation>
    <scope>NUCLEOTIDE SEQUENCE [LARGE SCALE GENOMIC DNA]</scope>
    <source>
        <strain evidence="3 4">S</strain>
    </source>
</reference>
<dbReference type="Proteomes" id="UP000230423">
    <property type="component" value="Unassembled WGS sequence"/>
</dbReference>
<dbReference type="Pfam" id="PF00549">
    <property type="entry name" value="Ligase_CoA"/>
    <property type="match status" value="1"/>
</dbReference>
<protein>
    <submittedName>
        <fullName evidence="3">Succinate-CoA ligase, beta subunit</fullName>
    </submittedName>
</protein>
<dbReference type="GO" id="GO:0004776">
    <property type="term" value="F:succinate-CoA ligase (GDP-forming) activity"/>
    <property type="evidence" value="ECO:0007669"/>
    <property type="project" value="TreeGrafter"/>
</dbReference>
<dbReference type="Gene3D" id="3.30.470.20">
    <property type="entry name" value="ATP-grasp fold, B domain"/>
    <property type="match status" value="1"/>
</dbReference>
<dbReference type="PANTHER" id="PTHR11815:SF10">
    <property type="entry name" value="SUCCINATE--COA LIGASE [GDP-FORMING] SUBUNIT BETA, MITOCHONDRIAL"/>
    <property type="match status" value="1"/>
</dbReference>
<dbReference type="PROSITE" id="PS01217">
    <property type="entry name" value="SUCCINYL_COA_LIG_3"/>
    <property type="match status" value="1"/>
</dbReference>
<name>A0A2G9TCJ3_TELCI</name>
<dbReference type="InterPro" id="IPR016102">
    <property type="entry name" value="Succinyl-CoA_synth-like"/>
</dbReference>
<dbReference type="InterPro" id="IPR017866">
    <property type="entry name" value="Succ-CoA_synthase_bsu_CS"/>
</dbReference>
<organism evidence="3 4">
    <name type="scientific">Teladorsagia circumcincta</name>
    <name type="common">Brown stomach worm</name>
    <name type="synonym">Ostertagia circumcincta</name>
    <dbReference type="NCBI Taxonomy" id="45464"/>
    <lineage>
        <taxon>Eukaryota</taxon>
        <taxon>Metazoa</taxon>
        <taxon>Ecdysozoa</taxon>
        <taxon>Nematoda</taxon>
        <taxon>Chromadorea</taxon>
        <taxon>Rhabditida</taxon>
        <taxon>Rhabditina</taxon>
        <taxon>Rhabditomorpha</taxon>
        <taxon>Strongyloidea</taxon>
        <taxon>Trichostrongylidae</taxon>
        <taxon>Teladorsagia</taxon>
    </lineage>
</organism>
<dbReference type="EMBL" id="KZ384869">
    <property type="protein sequence ID" value="PIO55655.1"/>
    <property type="molecule type" value="Genomic_DNA"/>
</dbReference>
<gene>
    <name evidence="3" type="ORF">TELCIR_22957</name>
</gene>
<dbReference type="PANTHER" id="PTHR11815">
    <property type="entry name" value="SUCCINYL-COA SYNTHETASE BETA CHAIN"/>
    <property type="match status" value="1"/>
</dbReference>
<sequence length="190" mass="20945">MFLIGFQAAEEIKRLYNLFLDVDATQIEINPFCETGDMRVYCVDAKMNFDDSAEFRQKEIFAMEDKSEQDPREVEANRHNLNYIGMDGNIACLVNGAGLAMATMDIIKLKGGDPANFLDVGGTVTEDQVFHAVRIITSDPRVKCILVNIFGGIVNCATIANGVVAACRKISMRVPLVVRLEGEFSVCSIP</sequence>
<evidence type="ECO:0000313" key="4">
    <source>
        <dbReference type="Proteomes" id="UP000230423"/>
    </source>
</evidence>
<dbReference type="InterPro" id="IPR005811">
    <property type="entry name" value="SUCC_ACL_C"/>
</dbReference>
<proteinExistence type="predicted"/>
<dbReference type="SUPFAM" id="SSF52210">
    <property type="entry name" value="Succinyl-CoA synthetase domains"/>
    <property type="match status" value="1"/>
</dbReference>
<dbReference type="GO" id="GO:0006104">
    <property type="term" value="P:succinyl-CoA metabolic process"/>
    <property type="evidence" value="ECO:0007669"/>
    <property type="project" value="TreeGrafter"/>
</dbReference>
<dbReference type="GO" id="GO:0006099">
    <property type="term" value="P:tricarboxylic acid cycle"/>
    <property type="evidence" value="ECO:0007669"/>
    <property type="project" value="TreeGrafter"/>
</dbReference>
<evidence type="ECO:0000259" key="2">
    <source>
        <dbReference type="Pfam" id="PF00549"/>
    </source>
</evidence>
<dbReference type="GO" id="GO:0000166">
    <property type="term" value="F:nucleotide binding"/>
    <property type="evidence" value="ECO:0007669"/>
    <property type="project" value="UniProtKB-KW"/>
</dbReference>
<dbReference type="FunFam" id="3.40.50.261:FF:000001">
    <property type="entry name" value="Succinate--CoA ligase [ADP-forming] subunit beta"/>
    <property type="match status" value="1"/>
</dbReference>
<keyword evidence="3" id="KW-0436">Ligase</keyword>